<dbReference type="PANTHER" id="PTHR30544">
    <property type="entry name" value="23S RRNA METHYLTRANSFERASE"/>
    <property type="match status" value="1"/>
</dbReference>
<evidence type="ECO:0000313" key="14">
    <source>
        <dbReference type="EMBL" id="HIU35041.1"/>
    </source>
</evidence>
<reference evidence="14" key="2">
    <citation type="journal article" date="2021" name="PeerJ">
        <title>Extensive microbial diversity within the chicken gut microbiome revealed by metagenomics and culture.</title>
        <authorList>
            <person name="Gilroy R."/>
            <person name="Ravi A."/>
            <person name="Getino M."/>
            <person name="Pursley I."/>
            <person name="Horton D.L."/>
            <person name="Alikhan N.F."/>
            <person name="Baker D."/>
            <person name="Gharbi K."/>
            <person name="Hall N."/>
            <person name="Watson M."/>
            <person name="Adriaenssens E.M."/>
            <person name="Foster-Nyarko E."/>
            <person name="Jarju S."/>
            <person name="Secka A."/>
            <person name="Antonio M."/>
            <person name="Oren A."/>
            <person name="Chaudhuri R.R."/>
            <person name="La Ragione R."/>
            <person name="Hildebrand F."/>
            <person name="Pallen M.J."/>
        </authorList>
    </citation>
    <scope>NUCLEOTIDE SEQUENCE</scope>
    <source>
        <strain evidence="14">ChiGjej1B1-19959</strain>
    </source>
</reference>
<keyword evidence="5 12" id="KW-0489">Methyltransferase</keyword>
<comment type="subcellular location">
    <subcellularLocation>
        <location evidence="1 12">Cytoplasm</location>
    </subcellularLocation>
</comment>
<dbReference type="GO" id="GO:0070040">
    <property type="term" value="F:rRNA (adenine(2503)-C2-)-methyltransferase activity"/>
    <property type="evidence" value="ECO:0007669"/>
    <property type="project" value="UniProtKB-UniRule"/>
</dbReference>
<name>A0A9D1IE83_9FIRM</name>
<evidence type="ECO:0000256" key="8">
    <source>
        <dbReference type="ARBA" id="ARBA00022694"/>
    </source>
</evidence>
<keyword evidence="10 12" id="KW-0408">Iron</keyword>
<dbReference type="CDD" id="cd01335">
    <property type="entry name" value="Radical_SAM"/>
    <property type="match status" value="1"/>
</dbReference>
<evidence type="ECO:0000256" key="10">
    <source>
        <dbReference type="ARBA" id="ARBA00023004"/>
    </source>
</evidence>
<dbReference type="InterPro" id="IPR048641">
    <property type="entry name" value="RlmN_N"/>
</dbReference>
<comment type="cofactor">
    <cofactor evidence="12">
        <name>[4Fe-4S] cluster</name>
        <dbReference type="ChEBI" id="CHEBI:49883"/>
    </cofactor>
    <text evidence="12">Binds 1 [4Fe-4S] cluster. The cluster is coordinated with 3 cysteines and an exchangeable S-adenosyl-L-methionine.</text>
</comment>
<keyword evidence="2 12" id="KW-0004">4Fe-4S</keyword>
<keyword evidence="3 12" id="KW-0963">Cytoplasm</keyword>
<dbReference type="NCBIfam" id="TIGR00048">
    <property type="entry name" value="rRNA_mod_RlmN"/>
    <property type="match status" value="1"/>
</dbReference>
<dbReference type="Proteomes" id="UP000824071">
    <property type="component" value="Unassembled WGS sequence"/>
</dbReference>
<dbReference type="GO" id="GO:0000049">
    <property type="term" value="F:tRNA binding"/>
    <property type="evidence" value="ECO:0007669"/>
    <property type="project" value="UniProtKB-UniRule"/>
</dbReference>
<dbReference type="PROSITE" id="PS51918">
    <property type="entry name" value="RADICAL_SAM"/>
    <property type="match status" value="1"/>
</dbReference>
<dbReference type="InterPro" id="IPR040072">
    <property type="entry name" value="Methyltransferase_A"/>
</dbReference>
<dbReference type="EMBL" id="DVMW01000001">
    <property type="protein sequence ID" value="HIU35041.1"/>
    <property type="molecule type" value="Genomic_DNA"/>
</dbReference>
<evidence type="ECO:0000256" key="5">
    <source>
        <dbReference type="ARBA" id="ARBA00022603"/>
    </source>
</evidence>
<dbReference type="GO" id="GO:0030488">
    <property type="term" value="P:tRNA methylation"/>
    <property type="evidence" value="ECO:0007669"/>
    <property type="project" value="UniProtKB-UniRule"/>
</dbReference>
<dbReference type="InterPro" id="IPR013785">
    <property type="entry name" value="Aldolase_TIM"/>
</dbReference>
<evidence type="ECO:0000256" key="3">
    <source>
        <dbReference type="ARBA" id="ARBA00022490"/>
    </source>
</evidence>
<reference evidence="14" key="1">
    <citation type="submission" date="2020-10" db="EMBL/GenBank/DDBJ databases">
        <authorList>
            <person name="Gilroy R."/>
        </authorList>
    </citation>
    <scope>NUCLEOTIDE SEQUENCE</scope>
    <source>
        <strain evidence="14">ChiGjej1B1-19959</strain>
    </source>
</reference>
<feature type="binding site" evidence="12">
    <location>
        <begin position="215"/>
        <end position="217"/>
    </location>
    <ligand>
        <name>S-adenosyl-L-methionine</name>
        <dbReference type="ChEBI" id="CHEBI:59789"/>
    </ligand>
</feature>
<dbReference type="Gene3D" id="3.20.20.70">
    <property type="entry name" value="Aldolase class I"/>
    <property type="match status" value="1"/>
</dbReference>
<dbReference type="GO" id="GO:0019843">
    <property type="term" value="F:rRNA binding"/>
    <property type="evidence" value="ECO:0007669"/>
    <property type="project" value="UniProtKB-UniRule"/>
</dbReference>
<dbReference type="GO" id="GO:0005737">
    <property type="term" value="C:cytoplasm"/>
    <property type="evidence" value="ECO:0007669"/>
    <property type="project" value="UniProtKB-SubCell"/>
</dbReference>
<evidence type="ECO:0000256" key="6">
    <source>
        <dbReference type="ARBA" id="ARBA00022679"/>
    </source>
</evidence>
<dbReference type="GO" id="GO:0051539">
    <property type="term" value="F:4 iron, 4 sulfur cluster binding"/>
    <property type="evidence" value="ECO:0007669"/>
    <property type="project" value="UniProtKB-UniRule"/>
</dbReference>
<dbReference type="PIRSF" id="PIRSF006004">
    <property type="entry name" value="CHP00048"/>
    <property type="match status" value="1"/>
</dbReference>
<comment type="caution">
    <text evidence="12">Lacks conserved residue(s) required for the propagation of feature annotation.</text>
</comment>
<comment type="similarity">
    <text evidence="12">Belongs to the radical SAM superfamily. RlmN family.</text>
</comment>
<dbReference type="GO" id="GO:0002935">
    <property type="term" value="F:tRNA (adenine(37)-C2)-methyltransferase activity"/>
    <property type="evidence" value="ECO:0007669"/>
    <property type="project" value="UniProtKB-UniRule"/>
</dbReference>
<dbReference type="SUPFAM" id="SSF102114">
    <property type="entry name" value="Radical SAM enzymes"/>
    <property type="match status" value="1"/>
</dbReference>
<dbReference type="Pfam" id="PF04055">
    <property type="entry name" value="Radical_SAM"/>
    <property type="match status" value="1"/>
</dbReference>
<dbReference type="SFLD" id="SFLDG01062">
    <property type="entry name" value="methyltransferase_(Class_A)"/>
    <property type="match status" value="1"/>
</dbReference>
<feature type="active site" description="Proton acceptor" evidence="12">
    <location>
        <position position="93"/>
    </location>
</feature>
<evidence type="ECO:0000256" key="12">
    <source>
        <dbReference type="HAMAP-Rule" id="MF_01849"/>
    </source>
</evidence>
<evidence type="ECO:0000256" key="1">
    <source>
        <dbReference type="ARBA" id="ARBA00004496"/>
    </source>
</evidence>
<evidence type="ECO:0000256" key="7">
    <source>
        <dbReference type="ARBA" id="ARBA00022691"/>
    </source>
</evidence>
<dbReference type="InterPro" id="IPR007197">
    <property type="entry name" value="rSAM"/>
</dbReference>
<keyword evidence="11 12" id="KW-0411">Iron-sulfur</keyword>
<keyword evidence="4 12" id="KW-0698">rRNA processing</keyword>
<feature type="binding site" evidence="12">
    <location>
        <position position="192"/>
    </location>
    <ligand>
        <name>S-adenosyl-L-methionine</name>
        <dbReference type="ChEBI" id="CHEBI:59789"/>
    </ligand>
</feature>
<keyword evidence="8 12" id="KW-0819">tRNA processing</keyword>
<sequence>MSKTDIGSMTLLELQAFAADMGLPKYRAAQLFSWLQEKGVRSFSDMQNLPKVLRETLAETCFLPACTIDTKLCSALDGTTKYLLEFGPGEYVECVVMRYKYGLSICISTQLGCKMGCSFCASAIGGFKRQLTASEMLAEIHTAQKDLGERIAHVVLMGTGEPLDNYENVLRFLHLATDEHGLGLSMRHISLSTCGVVPRIYDLAKERLGLTLSVSLHAPNDAIRSALMPVNRTWGVEELLRACRAYTQQTSRRISFEYTMIDGVNDSDACAMELADKLHGMLCHVNLIPVNSVRETQYKKSRAQRLRRFSELLEQRGLTVTVRRTLGEDIDASCGQLRAKKLDAQKPQTSPENGRLQRG</sequence>
<dbReference type="InterPro" id="IPR004383">
    <property type="entry name" value="rRNA_lsu_MTrfase_RlmN/Cfr"/>
</dbReference>
<comment type="miscellaneous">
    <text evidence="12">Reaction proceeds by a ping-pong mechanism involving intermediate methylation of a conserved cysteine residue.</text>
</comment>
<dbReference type="Pfam" id="PF21016">
    <property type="entry name" value="RlmN_N"/>
    <property type="match status" value="1"/>
</dbReference>
<dbReference type="HAMAP" id="MF_01849">
    <property type="entry name" value="RNA_methyltr_RlmN"/>
    <property type="match status" value="1"/>
</dbReference>
<gene>
    <name evidence="12 14" type="primary">rlmN</name>
    <name evidence="14" type="ORF">IAC53_00290</name>
</gene>
<evidence type="ECO:0000256" key="4">
    <source>
        <dbReference type="ARBA" id="ARBA00022552"/>
    </source>
</evidence>
<comment type="catalytic activity">
    <reaction evidence="12">
        <text>adenosine(2503) in 23S rRNA + 2 reduced [2Fe-2S]-[ferredoxin] + 2 S-adenosyl-L-methionine = 2-methyladenosine(2503) in 23S rRNA + 5'-deoxyadenosine + L-methionine + 2 oxidized [2Fe-2S]-[ferredoxin] + S-adenosyl-L-homocysteine</text>
        <dbReference type="Rhea" id="RHEA:42916"/>
        <dbReference type="Rhea" id="RHEA-COMP:10000"/>
        <dbReference type="Rhea" id="RHEA-COMP:10001"/>
        <dbReference type="Rhea" id="RHEA-COMP:10152"/>
        <dbReference type="Rhea" id="RHEA-COMP:10282"/>
        <dbReference type="ChEBI" id="CHEBI:17319"/>
        <dbReference type="ChEBI" id="CHEBI:33737"/>
        <dbReference type="ChEBI" id="CHEBI:33738"/>
        <dbReference type="ChEBI" id="CHEBI:57844"/>
        <dbReference type="ChEBI" id="CHEBI:57856"/>
        <dbReference type="ChEBI" id="CHEBI:59789"/>
        <dbReference type="ChEBI" id="CHEBI:74411"/>
        <dbReference type="ChEBI" id="CHEBI:74497"/>
        <dbReference type="EC" id="2.1.1.192"/>
    </reaction>
</comment>
<feature type="active site" description="S-methylcysteine intermediate" evidence="12">
    <location>
        <position position="334"/>
    </location>
</feature>
<dbReference type="Gene3D" id="1.10.150.530">
    <property type="match status" value="1"/>
</dbReference>
<comment type="catalytic activity">
    <reaction evidence="12">
        <text>adenosine(37) in tRNA + 2 reduced [2Fe-2S]-[ferredoxin] + 2 S-adenosyl-L-methionine = 2-methyladenosine(37) in tRNA + 5'-deoxyadenosine + L-methionine + 2 oxidized [2Fe-2S]-[ferredoxin] + S-adenosyl-L-homocysteine</text>
        <dbReference type="Rhea" id="RHEA:43332"/>
        <dbReference type="Rhea" id="RHEA-COMP:10000"/>
        <dbReference type="Rhea" id="RHEA-COMP:10001"/>
        <dbReference type="Rhea" id="RHEA-COMP:10162"/>
        <dbReference type="Rhea" id="RHEA-COMP:10485"/>
        <dbReference type="ChEBI" id="CHEBI:17319"/>
        <dbReference type="ChEBI" id="CHEBI:33737"/>
        <dbReference type="ChEBI" id="CHEBI:33738"/>
        <dbReference type="ChEBI" id="CHEBI:57844"/>
        <dbReference type="ChEBI" id="CHEBI:57856"/>
        <dbReference type="ChEBI" id="CHEBI:59789"/>
        <dbReference type="ChEBI" id="CHEBI:74411"/>
        <dbReference type="ChEBI" id="CHEBI:74497"/>
        <dbReference type="EC" id="2.1.1.192"/>
    </reaction>
</comment>
<dbReference type="InterPro" id="IPR027492">
    <property type="entry name" value="RNA_MTrfase_RlmN"/>
</dbReference>
<feature type="binding site" evidence="12">
    <location>
        <position position="120"/>
    </location>
    <ligand>
        <name>[4Fe-4S] cluster</name>
        <dbReference type="ChEBI" id="CHEBI:49883"/>
        <note>4Fe-4S-S-AdoMet</note>
    </ligand>
</feature>
<dbReference type="PANTHER" id="PTHR30544:SF5">
    <property type="entry name" value="RADICAL SAM CORE DOMAIN-CONTAINING PROTEIN"/>
    <property type="match status" value="1"/>
</dbReference>
<dbReference type="GO" id="GO:0070475">
    <property type="term" value="P:rRNA base methylation"/>
    <property type="evidence" value="ECO:0007669"/>
    <property type="project" value="UniProtKB-UniRule"/>
</dbReference>
<dbReference type="FunFam" id="3.20.20.70:FF:000014">
    <property type="entry name" value="Probable dual-specificity RNA methyltransferase RlmN"/>
    <property type="match status" value="1"/>
</dbReference>
<feature type="binding site" evidence="12">
    <location>
        <begin position="160"/>
        <end position="161"/>
    </location>
    <ligand>
        <name>S-adenosyl-L-methionine</name>
        <dbReference type="ChEBI" id="CHEBI:59789"/>
    </ligand>
</feature>
<comment type="function">
    <text evidence="12">Specifically methylates position 2 of adenine 2503 in 23S rRNA and position 2 of adenine 37 in tRNAs.</text>
</comment>
<proteinExistence type="inferred from homology"/>
<evidence type="ECO:0000259" key="13">
    <source>
        <dbReference type="PROSITE" id="PS51918"/>
    </source>
</evidence>
<keyword evidence="6 12" id="KW-0808">Transferase</keyword>
<feature type="binding site" evidence="12">
    <location>
        <position position="291"/>
    </location>
    <ligand>
        <name>S-adenosyl-L-methionine</name>
        <dbReference type="ChEBI" id="CHEBI:59789"/>
    </ligand>
</feature>
<feature type="binding site" evidence="12">
    <location>
        <position position="113"/>
    </location>
    <ligand>
        <name>[4Fe-4S] cluster</name>
        <dbReference type="ChEBI" id="CHEBI:49883"/>
        <note>4Fe-4S-S-AdoMet</note>
    </ligand>
</feature>
<accession>A0A9D1IE83</accession>
<dbReference type="EC" id="2.1.1.192" evidence="12"/>
<dbReference type="InterPro" id="IPR058240">
    <property type="entry name" value="rSAM_sf"/>
</dbReference>
<feature type="binding site" evidence="12">
    <location>
        <position position="117"/>
    </location>
    <ligand>
        <name>[4Fe-4S] cluster</name>
        <dbReference type="ChEBI" id="CHEBI:49883"/>
        <note>4Fe-4S-S-AdoMet</note>
    </ligand>
</feature>
<comment type="caution">
    <text evidence="14">The sequence shown here is derived from an EMBL/GenBank/DDBJ whole genome shotgun (WGS) entry which is preliminary data.</text>
</comment>
<protein>
    <recommendedName>
        <fullName evidence="12">Probable dual-specificity RNA methyltransferase RlmN</fullName>
        <ecNumber evidence="12">2.1.1.192</ecNumber>
    </recommendedName>
    <alternativeName>
        <fullName evidence="12">23S rRNA (adenine(2503)-C(2))-methyltransferase</fullName>
    </alternativeName>
    <alternativeName>
        <fullName evidence="12">23S rRNA m2A2503 methyltransferase</fullName>
    </alternativeName>
    <alternativeName>
        <fullName evidence="12">Ribosomal RNA large subunit methyltransferase N</fullName>
    </alternativeName>
    <alternativeName>
        <fullName evidence="12">tRNA (adenine(37)-C(2))-methyltransferase</fullName>
    </alternativeName>
    <alternativeName>
        <fullName evidence="12">tRNA m2A37 methyltransferase</fullName>
    </alternativeName>
</protein>
<feature type="domain" description="Radical SAM core" evidence="13">
    <location>
        <begin position="99"/>
        <end position="329"/>
    </location>
</feature>
<evidence type="ECO:0000313" key="15">
    <source>
        <dbReference type="Proteomes" id="UP000824071"/>
    </source>
</evidence>
<keyword evidence="9 12" id="KW-0479">Metal-binding</keyword>
<evidence type="ECO:0000256" key="9">
    <source>
        <dbReference type="ARBA" id="ARBA00022723"/>
    </source>
</evidence>
<evidence type="ECO:0000256" key="11">
    <source>
        <dbReference type="ARBA" id="ARBA00023014"/>
    </source>
</evidence>
<dbReference type="GO" id="GO:0046872">
    <property type="term" value="F:metal ion binding"/>
    <property type="evidence" value="ECO:0007669"/>
    <property type="project" value="UniProtKB-KW"/>
</dbReference>
<keyword evidence="7 12" id="KW-0949">S-adenosyl-L-methionine</keyword>
<evidence type="ECO:0000256" key="2">
    <source>
        <dbReference type="ARBA" id="ARBA00022485"/>
    </source>
</evidence>
<dbReference type="AlphaFoldDB" id="A0A9D1IE83"/>
<dbReference type="SFLD" id="SFLDS00029">
    <property type="entry name" value="Radical_SAM"/>
    <property type="match status" value="1"/>
</dbReference>
<keyword evidence="12" id="KW-1015">Disulfide bond</keyword>
<organism evidence="14 15">
    <name type="scientific">Candidatus Fimenecus excrementigallinarum</name>
    <dbReference type="NCBI Taxonomy" id="2840816"/>
    <lineage>
        <taxon>Bacteria</taxon>
        <taxon>Bacillati</taxon>
        <taxon>Bacillota</taxon>
        <taxon>Clostridia</taxon>
        <taxon>Candidatus Fimenecus</taxon>
    </lineage>
</organism>
<dbReference type="SFLD" id="SFLDF00275">
    <property type="entry name" value="adenosine_C2_methyltransferase"/>
    <property type="match status" value="1"/>
</dbReference>